<comment type="subcellular location">
    <subcellularLocation>
        <location evidence="1">Nucleus</location>
    </subcellularLocation>
</comment>
<evidence type="ECO:0000256" key="2">
    <source>
        <dbReference type="SAM" id="MobiDB-lite"/>
    </source>
</evidence>
<protein>
    <recommendedName>
        <fullName evidence="3">Homeobox domain-containing protein</fullName>
    </recommendedName>
</protein>
<feature type="domain" description="Homeobox" evidence="3">
    <location>
        <begin position="155"/>
        <end position="198"/>
    </location>
</feature>
<keyword evidence="1" id="KW-0238">DNA-binding</keyword>
<proteinExistence type="predicted"/>
<evidence type="ECO:0000259" key="3">
    <source>
        <dbReference type="Pfam" id="PF00046"/>
    </source>
</evidence>
<dbReference type="CDD" id="cd00086">
    <property type="entry name" value="homeodomain"/>
    <property type="match status" value="1"/>
</dbReference>
<feature type="compositionally biased region" description="Basic and acidic residues" evidence="2">
    <location>
        <begin position="241"/>
        <end position="250"/>
    </location>
</feature>
<dbReference type="GO" id="GO:0003677">
    <property type="term" value="F:DNA binding"/>
    <property type="evidence" value="ECO:0007669"/>
    <property type="project" value="UniProtKB-KW"/>
</dbReference>
<evidence type="ECO:0000313" key="4">
    <source>
        <dbReference type="EMBL" id="CAE0350156.1"/>
    </source>
</evidence>
<reference evidence="4" key="1">
    <citation type="submission" date="2021-01" db="EMBL/GenBank/DDBJ databases">
        <authorList>
            <person name="Corre E."/>
            <person name="Pelletier E."/>
            <person name="Niang G."/>
            <person name="Scheremetjew M."/>
            <person name="Finn R."/>
            <person name="Kale V."/>
            <person name="Holt S."/>
            <person name="Cochrane G."/>
            <person name="Meng A."/>
            <person name="Brown T."/>
            <person name="Cohen L."/>
        </authorList>
    </citation>
    <scope>NUCLEOTIDE SEQUENCE</scope>
    <source>
        <strain evidence="4">FSP1.4</strain>
    </source>
</reference>
<feature type="region of interest" description="Disordered" evidence="2">
    <location>
        <begin position="214"/>
        <end position="250"/>
    </location>
</feature>
<dbReference type="InterPro" id="IPR009057">
    <property type="entry name" value="Homeodomain-like_sf"/>
</dbReference>
<keyword evidence="1" id="KW-0371">Homeobox</keyword>
<evidence type="ECO:0000256" key="1">
    <source>
        <dbReference type="RuleBase" id="RU000682"/>
    </source>
</evidence>
<sequence length="250" mass="29198">MRFLNTFKFKQIQNDVIEFKFPSFEYPELNQKNKANIEIKSSVSDSEHNELFLCSEFDEKENCDSDGIARTKDDSLLAKDQTSHLNYSYERSLEVSTPKSYIRVPFSGNTPDLNVLAAKIKEEMKVKGINEVICETLEIKSEDIFFESPQLIRVKKRKTKEQIKELEREFAISDDWSKEFMNELAVTLKLDPSQVYKWHWDQICKKLGQAPKKKVKQQMRASLNVNKKAGNKRMGTSPDFVDSKRSKYEE</sequence>
<name>A0A7S3JAQ0_9SPIT</name>
<dbReference type="AlphaFoldDB" id="A0A7S3JAQ0"/>
<accession>A0A7S3JAQ0</accession>
<dbReference type="EMBL" id="HBII01021807">
    <property type="protein sequence ID" value="CAE0350156.1"/>
    <property type="molecule type" value="Transcribed_RNA"/>
</dbReference>
<gene>
    <name evidence="4" type="ORF">EHAR0213_LOCUS9069</name>
</gene>
<keyword evidence="1" id="KW-0539">Nucleus</keyword>
<dbReference type="Pfam" id="PF00046">
    <property type="entry name" value="Homeodomain"/>
    <property type="match status" value="1"/>
</dbReference>
<dbReference type="Gene3D" id="1.10.10.60">
    <property type="entry name" value="Homeodomain-like"/>
    <property type="match status" value="1"/>
</dbReference>
<dbReference type="InterPro" id="IPR001356">
    <property type="entry name" value="HD"/>
</dbReference>
<dbReference type="SUPFAM" id="SSF46689">
    <property type="entry name" value="Homeodomain-like"/>
    <property type="match status" value="1"/>
</dbReference>
<dbReference type="GO" id="GO:0005634">
    <property type="term" value="C:nucleus"/>
    <property type="evidence" value="ECO:0007669"/>
    <property type="project" value="UniProtKB-SubCell"/>
</dbReference>
<organism evidence="4">
    <name type="scientific">Euplotes harpa</name>
    <dbReference type="NCBI Taxonomy" id="151035"/>
    <lineage>
        <taxon>Eukaryota</taxon>
        <taxon>Sar</taxon>
        <taxon>Alveolata</taxon>
        <taxon>Ciliophora</taxon>
        <taxon>Intramacronucleata</taxon>
        <taxon>Spirotrichea</taxon>
        <taxon>Hypotrichia</taxon>
        <taxon>Euplotida</taxon>
        <taxon>Euplotidae</taxon>
        <taxon>Euplotes</taxon>
    </lineage>
</organism>